<dbReference type="AlphaFoldDB" id="A0A4C1YHE4"/>
<protein>
    <recommendedName>
        <fullName evidence="4">FLYWCH-type domain-containing protein</fullName>
    </recommendedName>
</protein>
<evidence type="ECO:0000256" key="2">
    <source>
        <dbReference type="ARBA" id="ARBA00022771"/>
    </source>
</evidence>
<keyword evidence="2" id="KW-0863">Zinc-finger</keyword>
<evidence type="ECO:0000256" key="1">
    <source>
        <dbReference type="ARBA" id="ARBA00022723"/>
    </source>
</evidence>
<dbReference type="Pfam" id="PF04500">
    <property type="entry name" value="FLYWCH"/>
    <property type="match status" value="1"/>
</dbReference>
<gene>
    <name evidence="5" type="ORF">EVAR_42937_1</name>
</gene>
<sequence>MQGYPNPGEYTDRFKQEIHYITSKKGNKLLVYEQYTYAKNCSSRTRITWTCSSRCSRRCNAQVALTSDGELLILNGEHSHPPPVFYVNDRGAYVRISDKRLSMNRVFEDETIYDDFEHSKC</sequence>
<evidence type="ECO:0000259" key="4">
    <source>
        <dbReference type="Pfam" id="PF04500"/>
    </source>
</evidence>
<feature type="domain" description="FLYWCH-type" evidence="4">
    <location>
        <begin position="20"/>
        <end position="80"/>
    </location>
</feature>
<accession>A0A4C1YHE4</accession>
<keyword evidence="3" id="KW-0862">Zinc</keyword>
<dbReference type="EMBL" id="BGZK01001186">
    <property type="protein sequence ID" value="GBP73765.1"/>
    <property type="molecule type" value="Genomic_DNA"/>
</dbReference>
<keyword evidence="6" id="KW-1185">Reference proteome</keyword>
<evidence type="ECO:0000313" key="5">
    <source>
        <dbReference type="EMBL" id="GBP73765.1"/>
    </source>
</evidence>
<proteinExistence type="predicted"/>
<dbReference type="OrthoDB" id="7471479at2759"/>
<evidence type="ECO:0000256" key="3">
    <source>
        <dbReference type="ARBA" id="ARBA00022833"/>
    </source>
</evidence>
<dbReference type="Gene3D" id="2.20.25.240">
    <property type="match status" value="1"/>
</dbReference>
<dbReference type="Proteomes" id="UP000299102">
    <property type="component" value="Unassembled WGS sequence"/>
</dbReference>
<reference evidence="5 6" key="1">
    <citation type="journal article" date="2019" name="Commun. Biol.">
        <title>The bagworm genome reveals a unique fibroin gene that provides high tensile strength.</title>
        <authorList>
            <person name="Kono N."/>
            <person name="Nakamura H."/>
            <person name="Ohtoshi R."/>
            <person name="Tomita M."/>
            <person name="Numata K."/>
            <person name="Arakawa K."/>
        </authorList>
    </citation>
    <scope>NUCLEOTIDE SEQUENCE [LARGE SCALE GENOMIC DNA]</scope>
</reference>
<dbReference type="GO" id="GO:0008270">
    <property type="term" value="F:zinc ion binding"/>
    <property type="evidence" value="ECO:0007669"/>
    <property type="project" value="UniProtKB-KW"/>
</dbReference>
<organism evidence="5 6">
    <name type="scientific">Eumeta variegata</name>
    <name type="common">Bagworm moth</name>
    <name type="synonym">Eumeta japonica</name>
    <dbReference type="NCBI Taxonomy" id="151549"/>
    <lineage>
        <taxon>Eukaryota</taxon>
        <taxon>Metazoa</taxon>
        <taxon>Ecdysozoa</taxon>
        <taxon>Arthropoda</taxon>
        <taxon>Hexapoda</taxon>
        <taxon>Insecta</taxon>
        <taxon>Pterygota</taxon>
        <taxon>Neoptera</taxon>
        <taxon>Endopterygota</taxon>
        <taxon>Lepidoptera</taxon>
        <taxon>Glossata</taxon>
        <taxon>Ditrysia</taxon>
        <taxon>Tineoidea</taxon>
        <taxon>Psychidae</taxon>
        <taxon>Oiketicinae</taxon>
        <taxon>Eumeta</taxon>
    </lineage>
</organism>
<evidence type="ECO:0000313" key="6">
    <source>
        <dbReference type="Proteomes" id="UP000299102"/>
    </source>
</evidence>
<dbReference type="InterPro" id="IPR007588">
    <property type="entry name" value="Znf_FLYWCH"/>
</dbReference>
<comment type="caution">
    <text evidence="5">The sequence shown here is derived from an EMBL/GenBank/DDBJ whole genome shotgun (WGS) entry which is preliminary data.</text>
</comment>
<name>A0A4C1YHE4_EUMVA</name>
<keyword evidence="1" id="KW-0479">Metal-binding</keyword>